<dbReference type="NCBIfam" id="TIGR02433">
    <property type="entry name" value="lysidine_TilS_C"/>
    <property type="match status" value="1"/>
</dbReference>
<evidence type="ECO:0000256" key="6">
    <source>
        <dbReference type="ARBA" id="ARBA00022840"/>
    </source>
</evidence>
<evidence type="ECO:0000256" key="4">
    <source>
        <dbReference type="ARBA" id="ARBA00022694"/>
    </source>
</evidence>
<comment type="similarity">
    <text evidence="8">Belongs to the tRNA(Ile)-lysidine synthase family.</text>
</comment>
<dbReference type="Gene3D" id="3.40.50.620">
    <property type="entry name" value="HUPs"/>
    <property type="match status" value="1"/>
</dbReference>
<keyword evidence="2 8" id="KW-0963">Cytoplasm</keyword>
<dbReference type="AlphaFoldDB" id="A0A0K6IJ62"/>
<evidence type="ECO:0000256" key="3">
    <source>
        <dbReference type="ARBA" id="ARBA00022598"/>
    </source>
</evidence>
<sequence length="418" mass="48481">MITIDWQQLERLLGEQGKVWLALSGGMDSMVLLHILTHQAPVAIRQRLTALHVHHGLSQHADHWLSHCQTTCKGYDVPFYFERIQIDQTGSIEEQARQKRYQVFANHLQAGDVLLQGHHANDQAETVLFRLERGCGWRGIQGIPACRRIGDANVFRPLLKTSRSMIEAYAKTHQLEWVEDESNLELQFRRNFLRHQVLAPWQANNADIAKQVAQSVERIQAESSVLERLLVETLAGFINRDGGLRLSLLPESERGFWLSAFLNQQGISVTQQQQRSLVDMFFSSQDKQPEYIRHHYRLVRFKAAMYILPKDQRAVEQALVAGTWIEREFDRVYCDQDVQLKPRPEGVQLCLPNGKHRPLKKFLQDQQVPSWWREQLPYVFAKGELVAIGGLWQHPDWSGQVIWQRNDRLPWPSDPSRT</sequence>
<gene>
    <name evidence="8" type="primary">tilS</name>
    <name evidence="10" type="ORF">Ga0061065_102453</name>
</gene>
<keyword evidence="6 8" id="KW-0067">ATP-binding</keyword>
<evidence type="ECO:0000313" key="11">
    <source>
        <dbReference type="Proteomes" id="UP000182769"/>
    </source>
</evidence>
<dbReference type="InterPro" id="IPR012795">
    <property type="entry name" value="tRNA_Ile_lys_synt_N"/>
</dbReference>
<keyword evidence="3 8" id="KW-0436">Ligase</keyword>
<reference evidence="11" key="1">
    <citation type="submission" date="2015-08" db="EMBL/GenBank/DDBJ databases">
        <authorList>
            <person name="Varghese N."/>
        </authorList>
    </citation>
    <scope>NUCLEOTIDE SEQUENCE [LARGE SCALE GENOMIC DNA]</scope>
    <source>
        <strain evidence="11">JCM 18476</strain>
    </source>
</reference>
<dbReference type="Proteomes" id="UP000182769">
    <property type="component" value="Unassembled WGS sequence"/>
</dbReference>
<comment type="function">
    <text evidence="8">Ligates lysine onto the cytidine present at position 34 of the AUA codon-specific tRNA(Ile) that contains the anticodon CAU, in an ATP-dependent manner. Cytidine is converted to lysidine, thus changing the amino acid specificity of the tRNA from methionine to isoleucine.</text>
</comment>
<dbReference type="PANTHER" id="PTHR43033:SF1">
    <property type="entry name" value="TRNA(ILE)-LYSIDINE SYNTHASE-RELATED"/>
    <property type="match status" value="1"/>
</dbReference>
<feature type="binding site" evidence="8">
    <location>
        <begin position="24"/>
        <end position="29"/>
    </location>
    <ligand>
        <name>ATP</name>
        <dbReference type="ChEBI" id="CHEBI:30616"/>
    </ligand>
</feature>
<dbReference type="Pfam" id="PF01171">
    <property type="entry name" value="ATP_bind_3"/>
    <property type="match status" value="1"/>
</dbReference>
<dbReference type="PANTHER" id="PTHR43033">
    <property type="entry name" value="TRNA(ILE)-LYSIDINE SYNTHASE-RELATED"/>
    <property type="match status" value="1"/>
</dbReference>
<dbReference type="InterPro" id="IPR012094">
    <property type="entry name" value="tRNA_Ile_lys_synt"/>
</dbReference>
<dbReference type="STRING" id="1137284.GCA_001418205_00957"/>
<dbReference type="NCBIfam" id="TIGR02432">
    <property type="entry name" value="lysidine_TilS_N"/>
    <property type="match status" value="1"/>
</dbReference>
<dbReference type="InterPro" id="IPR012796">
    <property type="entry name" value="Lysidine-tRNA-synth_C"/>
</dbReference>
<name>A0A0K6IJ62_9GAMM</name>
<dbReference type="SMART" id="SM00977">
    <property type="entry name" value="TilS_C"/>
    <property type="match status" value="1"/>
</dbReference>
<dbReference type="GO" id="GO:0032267">
    <property type="term" value="F:tRNA(Ile)-lysidine synthase activity"/>
    <property type="evidence" value="ECO:0007669"/>
    <property type="project" value="UniProtKB-EC"/>
</dbReference>
<dbReference type="OrthoDB" id="9807403at2"/>
<keyword evidence="11" id="KW-1185">Reference proteome</keyword>
<evidence type="ECO:0000313" key="10">
    <source>
        <dbReference type="EMBL" id="CUB03111.1"/>
    </source>
</evidence>
<dbReference type="RefSeq" id="WP_055462070.1">
    <property type="nucleotide sequence ID" value="NZ_CYHG01000002.1"/>
</dbReference>
<dbReference type="SUPFAM" id="SSF52402">
    <property type="entry name" value="Adenine nucleotide alpha hydrolases-like"/>
    <property type="match status" value="1"/>
</dbReference>
<evidence type="ECO:0000256" key="7">
    <source>
        <dbReference type="ARBA" id="ARBA00048539"/>
    </source>
</evidence>
<dbReference type="Pfam" id="PF11734">
    <property type="entry name" value="TilS_C"/>
    <property type="match status" value="1"/>
</dbReference>
<dbReference type="HAMAP" id="MF_01161">
    <property type="entry name" value="tRNA_Ile_lys_synt"/>
    <property type="match status" value="1"/>
</dbReference>
<dbReference type="CDD" id="cd01992">
    <property type="entry name" value="TilS_N"/>
    <property type="match status" value="1"/>
</dbReference>
<keyword evidence="5 8" id="KW-0547">Nucleotide-binding</keyword>
<dbReference type="SUPFAM" id="SSF56037">
    <property type="entry name" value="PheT/TilS domain"/>
    <property type="match status" value="1"/>
</dbReference>
<dbReference type="EMBL" id="CYHG01000002">
    <property type="protein sequence ID" value="CUB03111.1"/>
    <property type="molecule type" value="Genomic_DNA"/>
</dbReference>
<evidence type="ECO:0000256" key="1">
    <source>
        <dbReference type="ARBA" id="ARBA00004496"/>
    </source>
</evidence>
<evidence type="ECO:0000256" key="5">
    <source>
        <dbReference type="ARBA" id="ARBA00022741"/>
    </source>
</evidence>
<dbReference type="GO" id="GO:0006400">
    <property type="term" value="P:tRNA modification"/>
    <property type="evidence" value="ECO:0007669"/>
    <property type="project" value="UniProtKB-UniRule"/>
</dbReference>
<organism evidence="10 11">
    <name type="scientific">Marinomonas fungiae</name>
    <dbReference type="NCBI Taxonomy" id="1137284"/>
    <lineage>
        <taxon>Bacteria</taxon>
        <taxon>Pseudomonadati</taxon>
        <taxon>Pseudomonadota</taxon>
        <taxon>Gammaproteobacteria</taxon>
        <taxon>Oceanospirillales</taxon>
        <taxon>Oceanospirillaceae</taxon>
        <taxon>Marinomonas</taxon>
    </lineage>
</organism>
<feature type="domain" description="Lysidine-tRNA(Ile) synthetase C-terminal" evidence="9">
    <location>
        <begin position="338"/>
        <end position="411"/>
    </location>
</feature>
<keyword evidence="4 8" id="KW-0819">tRNA processing</keyword>
<evidence type="ECO:0000256" key="8">
    <source>
        <dbReference type="HAMAP-Rule" id="MF_01161"/>
    </source>
</evidence>
<comment type="domain">
    <text evidence="8">The N-terminal region contains the highly conserved SGGXDS motif, predicted to be a P-loop motif involved in ATP binding.</text>
</comment>
<evidence type="ECO:0000259" key="9">
    <source>
        <dbReference type="SMART" id="SM00977"/>
    </source>
</evidence>
<dbReference type="InterPro" id="IPR011063">
    <property type="entry name" value="TilS/TtcA_N"/>
</dbReference>
<evidence type="ECO:0000256" key="2">
    <source>
        <dbReference type="ARBA" id="ARBA00022490"/>
    </source>
</evidence>
<dbReference type="InterPro" id="IPR014729">
    <property type="entry name" value="Rossmann-like_a/b/a_fold"/>
</dbReference>
<proteinExistence type="inferred from homology"/>
<comment type="catalytic activity">
    <reaction evidence="7 8">
        <text>cytidine(34) in tRNA(Ile2) + L-lysine + ATP = lysidine(34) in tRNA(Ile2) + AMP + diphosphate + H(+)</text>
        <dbReference type="Rhea" id="RHEA:43744"/>
        <dbReference type="Rhea" id="RHEA-COMP:10625"/>
        <dbReference type="Rhea" id="RHEA-COMP:10670"/>
        <dbReference type="ChEBI" id="CHEBI:15378"/>
        <dbReference type="ChEBI" id="CHEBI:30616"/>
        <dbReference type="ChEBI" id="CHEBI:32551"/>
        <dbReference type="ChEBI" id="CHEBI:33019"/>
        <dbReference type="ChEBI" id="CHEBI:82748"/>
        <dbReference type="ChEBI" id="CHEBI:83665"/>
        <dbReference type="ChEBI" id="CHEBI:456215"/>
        <dbReference type="EC" id="6.3.4.19"/>
    </reaction>
</comment>
<comment type="subcellular location">
    <subcellularLocation>
        <location evidence="1 8">Cytoplasm</location>
    </subcellularLocation>
</comment>
<protein>
    <recommendedName>
        <fullName evidence="8">tRNA(Ile)-lysidine synthase</fullName>
        <ecNumber evidence="8">6.3.4.19</ecNumber>
    </recommendedName>
    <alternativeName>
        <fullName evidence="8">tRNA(Ile)-2-lysyl-cytidine synthase</fullName>
    </alternativeName>
    <alternativeName>
        <fullName evidence="8">tRNA(Ile)-lysidine synthetase</fullName>
    </alternativeName>
</protein>
<accession>A0A0K6IJ62</accession>
<dbReference type="GO" id="GO:0005737">
    <property type="term" value="C:cytoplasm"/>
    <property type="evidence" value="ECO:0007669"/>
    <property type="project" value="UniProtKB-SubCell"/>
</dbReference>
<dbReference type="EC" id="6.3.4.19" evidence="8"/>
<dbReference type="GO" id="GO:0005524">
    <property type="term" value="F:ATP binding"/>
    <property type="evidence" value="ECO:0007669"/>
    <property type="project" value="UniProtKB-UniRule"/>
</dbReference>